<keyword evidence="2" id="KW-1185">Reference proteome</keyword>
<name>A0A1H3B3P1_THIRO</name>
<sequence>MTGSQAYIDDVDFNIAVIAMPLQIANPAVVGKVERLARVTGLSKTAAVERAVDQLLRELEGAAEPAACMRALLAQLDRIPDRADAFDPLPWGEAGLPE</sequence>
<dbReference type="Proteomes" id="UP000198816">
    <property type="component" value="Unassembled WGS sequence"/>
</dbReference>
<dbReference type="EMBL" id="FNNZ01000022">
    <property type="protein sequence ID" value="SDX36298.1"/>
    <property type="molecule type" value="Genomic_DNA"/>
</dbReference>
<evidence type="ECO:0000313" key="2">
    <source>
        <dbReference type="Proteomes" id="UP000198816"/>
    </source>
</evidence>
<accession>A0A1H3B3P1</accession>
<organism evidence="1 2">
    <name type="scientific">Thiocapsa roseopersicina</name>
    <dbReference type="NCBI Taxonomy" id="1058"/>
    <lineage>
        <taxon>Bacteria</taxon>
        <taxon>Pseudomonadati</taxon>
        <taxon>Pseudomonadota</taxon>
        <taxon>Gammaproteobacteria</taxon>
        <taxon>Chromatiales</taxon>
        <taxon>Chromatiaceae</taxon>
        <taxon>Thiocapsa</taxon>
    </lineage>
</organism>
<dbReference type="Pfam" id="PF07704">
    <property type="entry name" value="PSK_trans_fac"/>
    <property type="match status" value="1"/>
</dbReference>
<dbReference type="RefSeq" id="WP_093036139.1">
    <property type="nucleotide sequence ID" value="NZ_FNNZ01000022.1"/>
</dbReference>
<dbReference type="OrthoDB" id="5771709at2"/>
<dbReference type="AlphaFoldDB" id="A0A1H3B3P1"/>
<evidence type="ECO:0000313" key="1">
    <source>
        <dbReference type="EMBL" id="SDX36298.1"/>
    </source>
</evidence>
<proteinExistence type="predicted"/>
<protein>
    <submittedName>
        <fullName evidence="1">Antitoxin VapB</fullName>
    </submittedName>
</protein>
<dbReference type="STRING" id="1058.SAMN05421783_12270"/>
<dbReference type="InterPro" id="IPR011660">
    <property type="entry name" value="VapB-like"/>
</dbReference>
<gene>
    <name evidence="1" type="ORF">SAMN05421783_12270</name>
</gene>
<reference evidence="2" key="1">
    <citation type="submission" date="2016-10" db="EMBL/GenBank/DDBJ databases">
        <authorList>
            <person name="Varghese N."/>
            <person name="Submissions S."/>
        </authorList>
    </citation>
    <scope>NUCLEOTIDE SEQUENCE [LARGE SCALE GENOMIC DNA]</scope>
    <source>
        <strain evidence="2">DSM 217</strain>
    </source>
</reference>